<dbReference type="VEuPathDB" id="FungiDB:MAPG_06117"/>
<sequence length="211" mass="23652">LFWPLQAVKILTSSASACRRRFWQPRRSRQVQNAAARIVSDASRLEHPTSIPYCPYRLPLSNAAASHIEQEPRPAVGPKVGSFPRGRVSVRSRLPFGQRHQNMQTPPVHGQNRQSSFYSRIPSVELSPCPQSKAGLFHSWRFTITRHLAPLQAGMGGRYPSYRLGSPHPCAQMNARVRAADSPQSTTSKKEEGRVRLTERTMCFIEGPSPN</sequence>
<proteinExistence type="predicted"/>
<name>A0A0C4E168_MAGP6</name>
<keyword evidence="3" id="KW-1185">Reference proteome</keyword>
<accession>A0A0C4E168</accession>
<protein>
    <submittedName>
        <fullName evidence="1 2">Uncharacterized protein</fullName>
    </submittedName>
</protein>
<dbReference type="Proteomes" id="UP000011715">
    <property type="component" value="Unassembled WGS sequence"/>
</dbReference>
<evidence type="ECO:0000313" key="1">
    <source>
        <dbReference type="EMBL" id="KLU87112.1"/>
    </source>
</evidence>
<dbReference type="EMBL" id="GL876970">
    <property type="protein sequence ID" value="KLU87112.1"/>
    <property type="molecule type" value="Genomic_DNA"/>
</dbReference>
<gene>
    <name evidence="1" type="ORF">MAPG_06117</name>
</gene>
<evidence type="ECO:0000313" key="3">
    <source>
        <dbReference type="Proteomes" id="UP000011715"/>
    </source>
</evidence>
<reference evidence="2" key="5">
    <citation type="submission" date="2015-06" db="UniProtKB">
        <authorList>
            <consortium name="EnsemblFungi"/>
        </authorList>
    </citation>
    <scope>IDENTIFICATION</scope>
    <source>
        <strain evidence="2">ATCC 64411</strain>
    </source>
</reference>
<reference evidence="1" key="3">
    <citation type="submission" date="2011-03" db="EMBL/GenBank/DDBJ databases">
        <title>Annotation of Magnaporthe poae ATCC 64411.</title>
        <authorList>
            <person name="Ma L.-J."/>
            <person name="Dead R."/>
            <person name="Young S.K."/>
            <person name="Zeng Q."/>
            <person name="Gargeya S."/>
            <person name="Fitzgerald M."/>
            <person name="Haas B."/>
            <person name="Abouelleil A."/>
            <person name="Alvarado L."/>
            <person name="Arachchi H.M."/>
            <person name="Berlin A."/>
            <person name="Brown A."/>
            <person name="Chapman S.B."/>
            <person name="Chen Z."/>
            <person name="Dunbar C."/>
            <person name="Freedman E."/>
            <person name="Gearin G."/>
            <person name="Gellesch M."/>
            <person name="Goldberg J."/>
            <person name="Griggs A."/>
            <person name="Gujja S."/>
            <person name="Heiman D."/>
            <person name="Howarth C."/>
            <person name="Larson L."/>
            <person name="Lui A."/>
            <person name="MacDonald P.J.P."/>
            <person name="Mehta T."/>
            <person name="Montmayeur A."/>
            <person name="Murphy C."/>
            <person name="Neiman D."/>
            <person name="Pearson M."/>
            <person name="Priest M."/>
            <person name="Roberts A."/>
            <person name="Saif S."/>
            <person name="Shea T."/>
            <person name="Shenoy N."/>
            <person name="Sisk P."/>
            <person name="Stolte C."/>
            <person name="Sykes S."/>
            <person name="Yandava C."/>
            <person name="Wortman J."/>
            <person name="Nusbaum C."/>
            <person name="Birren B."/>
        </authorList>
    </citation>
    <scope>NUCLEOTIDE SEQUENCE</scope>
    <source>
        <strain evidence="1">ATCC 64411</strain>
    </source>
</reference>
<dbReference type="EMBL" id="ADBL01001466">
    <property type="status" value="NOT_ANNOTATED_CDS"/>
    <property type="molecule type" value="Genomic_DNA"/>
</dbReference>
<organism evidence="2 3">
    <name type="scientific">Magnaporthiopsis poae (strain ATCC 64411 / 73-15)</name>
    <name type="common">Kentucky bluegrass fungus</name>
    <name type="synonym">Magnaporthe poae</name>
    <dbReference type="NCBI Taxonomy" id="644358"/>
    <lineage>
        <taxon>Eukaryota</taxon>
        <taxon>Fungi</taxon>
        <taxon>Dikarya</taxon>
        <taxon>Ascomycota</taxon>
        <taxon>Pezizomycotina</taxon>
        <taxon>Sordariomycetes</taxon>
        <taxon>Sordariomycetidae</taxon>
        <taxon>Magnaporthales</taxon>
        <taxon>Magnaporthaceae</taxon>
        <taxon>Magnaporthiopsis</taxon>
    </lineage>
</organism>
<reference evidence="1" key="2">
    <citation type="submission" date="2010-05" db="EMBL/GenBank/DDBJ databases">
        <title>The Genome Sequence of Magnaporthe poae strain ATCC 64411.</title>
        <authorList>
            <consortium name="The Broad Institute Genome Sequencing Platform"/>
            <consortium name="Broad Institute Genome Sequencing Center for Infectious Disease"/>
            <person name="Ma L.-J."/>
            <person name="Dead R."/>
            <person name="Young S."/>
            <person name="Zeng Q."/>
            <person name="Koehrsen M."/>
            <person name="Alvarado L."/>
            <person name="Berlin A."/>
            <person name="Chapman S.B."/>
            <person name="Chen Z."/>
            <person name="Freedman E."/>
            <person name="Gellesch M."/>
            <person name="Goldberg J."/>
            <person name="Griggs A."/>
            <person name="Gujja S."/>
            <person name="Heilman E.R."/>
            <person name="Heiman D."/>
            <person name="Hepburn T."/>
            <person name="Howarth C."/>
            <person name="Jen D."/>
            <person name="Larson L."/>
            <person name="Mehta T."/>
            <person name="Neiman D."/>
            <person name="Pearson M."/>
            <person name="Roberts A."/>
            <person name="Saif S."/>
            <person name="Shea T."/>
            <person name="Shenoy N."/>
            <person name="Sisk P."/>
            <person name="Stolte C."/>
            <person name="Sykes S."/>
            <person name="Walk T."/>
            <person name="White J."/>
            <person name="Yandava C."/>
            <person name="Haas B."/>
            <person name="Nusbaum C."/>
            <person name="Birren B."/>
        </authorList>
    </citation>
    <scope>NUCLEOTIDE SEQUENCE</scope>
    <source>
        <strain evidence="1">ATCC 64411</strain>
    </source>
</reference>
<evidence type="ECO:0000313" key="2">
    <source>
        <dbReference type="EnsemblFungi" id="MAPG_06117T0"/>
    </source>
</evidence>
<dbReference type="EnsemblFungi" id="MAPG_06117T0">
    <property type="protein sequence ID" value="MAPG_06117T0"/>
    <property type="gene ID" value="MAPG_06117"/>
</dbReference>
<reference evidence="2" key="4">
    <citation type="journal article" date="2015" name="G3 (Bethesda)">
        <title>Genome sequences of three phytopathogenic species of the Magnaporthaceae family of fungi.</title>
        <authorList>
            <person name="Okagaki L.H."/>
            <person name="Nunes C.C."/>
            <person name="Sailsbery J."/>
            <person name="Clay B."/>
            <person name="Brown D."/>
            <person name="John T."/>
            <person name="Oh Y."/>
            <person name="Young N."/>
            <person name="Fitzgerald M."/>
            <person name="Haas B.J."/>
            <person name="Zeng Q."/>
            <person name="Young S."/>
            <person name="Adiconis X."/>
            <person name="Fan L."/>
            <person name="Levin J.Z."/>
            <person name="Mitchell T.K."/>
            <person name="Okubara P.A."/>
            <person name="Farman M.L."/>
            <person name="Kohn L.M."/>
            <person name="Birren B."/>
            <person name="Ma L.-J."/>
            <person name="Dean R.A."/>
        </authorList>
    </citation>
    <scope>NUCLEOTIDE SEQUENCE</scope>
    <source>
        <strain evidence="2">ATCC 64411 / 73-15</strain>
    </source>
</reference>
<dbReference type="AlphaFoldDB" id="A0A0C4E168"/>
<reference evidence="3" key="1">
    <citation type="submission" date="2010-05" db="EMBL/GenBank/DDBJ databases">
        <title>The genome sequence of Magnaporthe poae strain ATCC 64411.</title>
        <authorList>
            <person name="Ma L.-J."/>
            <person name="Dead R."/>
            <person name="Young S."/>
            <person name="Zeng Q."/>
            <person name="Koehrsen M."/>
            <person name="Alvarado L."/>
            <person name="Berlin A."/>
            <person name="Chapman S.B."/>
            <person name="Chen Z."/>
            <person name="Freedman E."/>
            <person name="Gellesch M."/>
            <person name="Goldberg J."/>
            <person name="Griggs A."/>
            <person name="Gujja S."/>
            <person name="Heilman E.R."/>
            <person name="Heiman D."/>
            <person name="Hepburn T."/>
            <person name="Howarth C."/>
            <person name="Jen D."/>
            <person name="Larson L."/>
            <person name="Mehta T."/>
            <person name="Neiman D."/>
            <person name="Pearson M."/>
            <person name="Roberts A."/>
            <person name="Saif S."/>
            <person name="Shea T."/>
            <person name="Shenoy N."/>
            <person name="Sisk P."/>
            <person name="Stolte C."/>
            <person name="Sykes S."/>
            <person name="Walk T."/>
            <person name="White J."/>
            <person name="Yandava C."/>
            <person name="Haas B."/>
            <person name="Nusbaum C."/>
            <person name="Birren B."/>
        </authorList>
    </citation>
    <scope>NUCLEOTIDE SEQUENCE [LARGE SCALE GENOMIC DNA]</scope>
    <source>
        <strain evidence="3">ATCC 64411 / 73-15</strain>
    </source>
</reference>